<dbReference type="STRING" id="408015.SXIM_31970"/>
<dbReference type="KEGG" id="sxi:SXIM_31970"/>
<organism evidence="2 3">
    <name type="scientific">Streptomyces xiamenensis</name>
    <dbReference type="NCBI Taxonomy" id="408015"/>
    <lineage>
        <taxon>Bacteria</taxon>
        <taxon>Bacillati</taxon>
        <taxon>Actinomycetota</taxon>
        <taxon>Actinomycetes</taxon>
        <taxon>Kitasatosporales</taxon>
        <taxon>Streptomycetaceae</taxon>
        <taxon>Streptomyces</taxon>
    </lineage>
</organism>
<evidence type="ECO:0000313" key="2">
    <source>
        <dbReference type="EMBL" id="AKG44581.1"/>
    </source>
</evidence>
<evidence type="ECO:0000256" key="1">
    <source>
        <dbReference type="SAM" id="Phobius"/>
    </source>
</evidence>
<dbReference type="HOGENOM" id="CLU_159912_0_0_11"/>
<reference evidence="2" key="1">
    <citation type="submission" date="2019-08" db="EMBL/GenBank/DDBJ databases">
        <title>Complete genome sequence of a mangrove-derived Streptomyces xiamenensis.</title>
        <authorList>
            <person name="Xu J."/>
        </authorList>
    </citation>
    <scope>NUCLEOTIDE SEQUENCE</scope>
    <source>
        <strain evidence="2">318</strain>
    </source>
</reference>
<dbReference type="AlphaFoldDB" id="A0A0F7CPF7"/>
<dbReference type="InterPro" id="IPR008407">
    <property type="entry name" value="Brnchd-chn_aa_trnsp_AzlD"/>
</dbReference>
<evidence type="ECO:0000313" key="3">
    <source>
        <dbReference type="Proteomes" id="UP000034034"/>
    </source>
</evidence>
<accession>A0A0F7CPF7</accession>
<gene>
    <name evidence="2" type="ORF">SXIM_31970</name>
</gene>
<proteinExistence type="predicted"/>
<keyword evidence="1" id="KW-0812">Transmembrane</keyword>
<name>A0A0F7CPF7_9ACTN</name>
<keyword evidence="1" id="KW-0472">Membrane</keyword>
<dbReference type="EMBL" id="CP009922">
    <property type="protein sequence ID" value="AKG44581.1"/>
    <property type="molecule type" value="Genomic_DNA"/>
</dbReference>
<keyword evidence="3" id="KW-1185">Reference proteome</keyword>
<dbReference type="RefSeq" id="WP_234306802.1">
    <property type="nucleotide sequence ID" value="NZ_CBDRAA010000029.1"/>
</dbReference>
<dbReference type="Proteomes" id="UP000034034">
    <property type="component" value="Chromosome"/>
</dbReference>
<dbReference type="Pfam" id="PF05437">
    <property type="entry name" value="AzlD"/>
    <property type="match status" value="1"/>
</dbReference>
<feature type="transmembrane region" description="Helical" evidence="1">
    <location>
        <begin position="37"/>
        <end position="57"/>
    </location>
</feature>
<dbReference type="PATRIC" id="fig|408015.6.peg.3237"/>
<keyword evidence="1" id="KW-1133">Transmembrane helix</keyword>
<sequence length="104" mass="10425">MTLPLTAIAVLAGGTLAFRLAGPLLHDRLALGDRTRALLTDAATLLLIALVATAALTEGQGAAGWSRPAGVLVAAVLALRRAPLPVVVLAAVTTTAVLRLCGVP</sequence>
<protein>
    <submittedName>
        <fullName evidence="2">Branched-chain amino acid transporter</fullName>
    </submittedName>
</protein>
<feature type="transmembrane region" description="Helical" evidence="1">
    <location>
        <begin position="69"/>
        <end position="98"/>
    </location>
</feature>